<evidence type="ECO:0008006" key="4">
    <source>
        <dbReference type="Google" id="ProtNLM"/>
    </source>
</evidence>
<protein>
    <recommendedName>
        <fullName evidence="4">ABC transporter permease</fullName>
    </recommendedName>
</protein>
<reference evidence="2 3" key="1">
    <citation type="submission" date="2020-08" db="EMBL/GenBank/DDBJ databases">
        <title>Genomic Encyclopedia of Type Strains, Phase IV (KMG-IV): sequencing the most valuable type-strain genomes for metagenomic binning, comparative biology and taxonomic classification.</title>
        <authorList>
            <person name="Goeker M."/>
        </authorList>
    </citation>
    <scope>NUCLEOTIDE SEQUENCE [LARGE SCALE GENOMIC DNA]</scope>
    <source>
        <strain evidence="2 3">DSM 5686</strain>
    </source>
</reference>
<dbReference type="EMBL" id="JACJIM010000006">
    <property type="protein sequence ID" value="MBA9064654.1"/>
    <property type="molecule type" value="Genomic_DNA"/>
</dbReference>
<keyword evidence="3" id="KW-1185">Reference proteome</keyword>
<gene>
    <name evidence="2" type="ORF">GGQ91_004060</name>
</gene>
<dbReference type="Proteomes" id="UP000565455">
    <property type="component" value="Unassembled WGS sequence"/>
</dbReference>
<comment type="caution">
    <text evidence="2">The sequence shown here is derived from an EMBL/GenBank/DDBJ whole genome shotgun (WGS) entry which is preliminary data.</text>
</comment>
<dbReference type="RefSeq" id="WP_182592793.1">
    <property type="nucleotide sequence ID" value="NZ_JACJIM010000006.1"/>
</dbReference>
<dbReference type="GeneID" id="96605696"/>
<evidence type="ECO:0000313" key="2">
    <source>
        <dbReference type="EMBL" id="MBA9064654.1"/>
    </source>
</evidence>
<proteinExistence type="predicted"/>
<evidence type="ECO:0000256" key="1">
    <source>
        <dbReference type="SAM" id="Phobius"/>
    </source>
</evidence>
<accession>A0ABR6DEY1</accession>
<keyword evidence="1" id="KW-0472">Membrane</keyword>
<organism evidence="2 3">
    <name type="scientific">Methylobacterium fujisawaense</name>
    <dbReference type="NCBI Taxonomy" id="107400"/>
    <lineage>
        <taxon>Bacteria</taxon>
        <taxon>Pseudomonadati</taxon>
        <taxon>Pseudomonadota</taxon>
        <taxon>Alphaproteobacteria</taxon>
        <taxon>Hyphomicrobiales</taxon>
        <taxon>Methylobacteriaceae</taxon>
        <taxon>Methylobacterium</taxon>
    </lineage>
</organism>
<keyword evidence="1" id="KW-0812">Transmembrane</keyword>
<sequence>MTGPAPDPSRFGGQHYRAPPIRLTQRPHRMFAQPHALILRHRERVAVLISSALFLAGALPLFWAIG</sequence>
<keyword evidence="1" id="KW-1133">Transmembrane helix</keyword>
<name>A0ABR6DEY1_9HYPH</name>
<evidence type="ECO:0000313" key="3">
    <source>
        <dbReference type="Proteomes" id="UP000565455"/>
    </source>
</evidence>
<feature type="transmembrane region" description="Helical" evidence="1">
    <location>
        <begin position="45"/>
        <end position="65"/>
    </location>
</feature>